<protein>
    <submittedName>
        <fullName evidence="8">PAS domain S-box protein</fullName>
    </submittedName>
</protein>
<dbReference type="Pfam" id="PF08447">
    <property type="entry name" value="PAS_3"/>
    <property type="match status" value="2"/>
</dbReference>
<dbReference type="SUPFAM" id="SSF55781">
    <property type="entry name" value="GAF domain-like"/>
    <property type="match status" value="1"/>
</dbReference>
<dbReference type="PROSITE" id="PS50113">
    <property type="entry name" value="PAC"/>
    <property type="match status" value="2"/>
</dbReference>
<comment type="caution">
    <text evidence="8">The sequence shown here is derived from an EMBL/GenBank/DDBJ whole genome shotgun (WGS) entry which is preliminary data.</text>
</comment>
<evidence type="ECO:0000259" key="7">
    <source>
        <dbReference type="PROSITE" id="PS50113"/>
    </source>
</evidence>
<evidence type="ECO:0000313" key="8">
    <source>
        <dbReference type="EMBL" id="NPT42767.1"/>
    </source>
</evidence>
<dbReference type="SMART" id="SM00086">
    <property type="entry name" value="PAC"/>
    <property type="match status" value="3"/>
</dbReference>
<feature type="domain" description="Histidine kinase" evidence="5">
    <location>
        <begin position="914"/>
        <end position="1001"/>
    </location>
</feature>
<evidence type="ECO:0000313" key="9">
    <source>
        <dbReference type="Proteomes" id="UP000652198"/>
    </source>
</evidence>
<dbReference type="Gene3D" id="3.30.450.40">
    <property type="match status" value="1"/>
</dbReference>
<dbReference type="InterPro" id="IPR011712">
    <property type="entry name" value="Sig_transdc_His_kin_sub3_dim/P"/>
</dbReference>
<dbReference type="InterPro" id="IPR003018">
    <property type="entry name" value="GAF"/>
</dbReference>
<dbReference type="SMART" id="SM00387">
    <property type="entry name" value="HATPase_c"/>
    <property type="match status" value="1"/>
</dbReference>
<dbReference type="InterPro" id="IPR003594">
    <property type="entry name" value="HATPase_dom"/>
</dbReference>
<name>A0ABX2BPE7_9BURK</name>
<dbReference type="InterPro" id="IPR000014">
    <property type="entry name" value="PAS"/>
</dbReference>
<dbReference type="InterPro" id="IPR013767">
    <property type="entry name" value="PAS_fold"/>
</dbReference>
<dbReference type="InterPro" id="IPR050482">
    <property type="entry name" value="Sensor_HK_TwoCompSys"/>
</dbReference>
<keyword evidence="3" id="KW-0902">Two-component regulatory system</keyword>
<evidence type="ECO:0000259" key="5">
    <source>
        <dbReference type="PROSITE" id="PS50109"/>
    </source>
</evidence>
<evidence type="ECO:0000256" key="4">
    <source>
        <dbReference type="SAM" id="Coils"/>
    </source>
</evidence>
<gene>
    <name evidence="8" type="ORF">GNZ12_15905</name>
</gene>
<dbReference type="Pfam" id="PF02518">
    <property type="entry name" value="HATPase_c"/>
    <property type="match status" value="1"/>
</dbReference>
<dbReference type="Gene3D" id="3.30.565.10">
    <property type="entry name" value="Histidine kinase-like ATPase, C-terminal domain"/>
    <property type="match status" value="1"/>
</dbReference>
<accession>A0ABX2BPE7</accession>
<dbReference type="Gene3D" id="2.10.70.100">
    <property type="match status" value="2"/>
</dbReference>
<dbReference type="Pfam" id="PF00989">
    <property type="entry name" value="PAS"/>
    <property type="match status" value="1"/>
</dbReference>
<sequence>MSVPRRNGRQRASSDCDGLVDSCRGIVTSGSVTVTTLRRAMNIRREKFSSAARTVESLQLELDRCQRELSHCLKREEYMDGLLAQLADTILVADSDGRIVDVHPATSSLLGYSRDELSSIPLWDFVTSEARQEILDLPQGPVPEVFVASRRNCLSKAGNLRTLDLRLTRYALDGRDPIVATCRADFGLAQTTSTLEDQQRAEALLGVDKRILELISREDPQPSLLDAFRTLVEENDRLREDFRDLFDEAPIPYVHEGLDSRFIRANRAAMNVLGIAPEDIAGTFGETFVADTPQNQHRLREAFESVGQGKETGGVVLELVRKDGTPIWVQWWSKPAPSRNYTRTMMVDITDRVLIEQTKTALEFTLESGQVGDWDLDLIHDTSRRSLRHDQCFGYTACIPDAQWGVKTFLQHVHPTDRARVETTFRQAVDELLDWESEFRVVWPDQSIHWIVARGRVYQSKAGRATRMLGVVMDITERKRAEEALRETQAALQFTLEAAKVGDWDLDLIHDTSHRSLRHDQCFGYNAPIPDAQWGIEVFIRHVHAIDRERVETTLRQAAQGLLDWSSEFRVVWPDHSVHWLAACGRVYQTKEGVATRMLGIVMDITERKRAEEALSASEQFARGQVEVLTQTLDALSMESAPDRLAEHVVRTLTEQLGAHSSSVWRKDEPGGPIEFEFAFENGAIVTKSDAALAGVGLSMAAENNGPLAEVFRTGKHTVANLHDLRFSPWRDRLLSLGIVIVLAVPMAIGGRVEAVISLRFTRRRVFRAEEIELAHALANQAMLTMQLARLSARSRQSAVIAERNRMARDIHDTLAQGFTGVIVQLQAAEDARGRALVMEADQHLKRAGDLARESLREARRSMQALRPQALDEKDLCEALDTLFKKMTAGTDLQCEFTQQGQSRLLPPEWDQNLLRIGQEVLTNVLRHAKANRFTAEIAFEPEKIRLVLRDTGCGFDPSAKRDGFGLLGIAERVECMGGRLTVESAPGMGTAILISLPFLHESTAALLITERPGKHS</sequence>
<dbReference type="SMART" id="SM00065">
    <property type="entry name" value="GAF"/>
    <property type="match status" value="1"/>
</dbReference>
<feature type="domain" description="PAS" evidence="6">
    <location>
        <begin position="75"/>
        <end position="117"/>
    </location>
</feature>
<keyword evidence="9" id="KW-1185">Reference proteome</keyword>
<evidence type="ECO:0000256" key="3">
    <source>
        <dbReference type="ARBA" id="ARBA00023012"/>
    </source>
</evidence>
<dbReference type="PROSITE" id="PS50109">
    <property type="entry name" value="HIS_KIN"/>
    <property type="match status" value="1"/>
</dbReference>
<dbReference type="InterPro" id="IPR000700">
    <property type="entry name" value="PAS-assoc_C"/>
</dbReference>
<dbReference type="SUPFAM" id="SSF55874">
    <property type="entry name" value="ATPase domain of HSP90 chaperone/DNA topoisomerase II/histidine kinase"/>
    <property type="match status" value="1"/>
</dbReference>
<dbReference type="InterPro" id="IPR036890">
    <property type="entry name" value="HATPase_C_sf"/>
</dbReference>
<dbReference type="CDD" id="cd16917">
    <property type="entry name" value="HATPase_UhpB-NarQ-NarX-like"/>
    <property type="match status" value="1"/>
</dbReference>
<dbReference type="InterPro" id="IPR035965">
    <property type="entry name" value="PAS-like_dom_sf"/>
</dbReference>
<organism evidence="8 9">
    <name type="scientific">Paraburkholderia solitsugae</name>
    <dbReference type="NCBI Taxonomy" id="2675748"/>
    <lineage>
        <taxon>Bacteria</taxon>
        <taxon>Pseudomonadati</taxon>
        <taxon>Pseudomonadota</taxon>
        <taxon>Betaproteobacteria</taxon>
        <taxon>Burkholderiales</taxon>
        <taxon>Burkholderiaceae</taxon>
        <taxon>Paraburkholderia</taxon>
    </lineage>
</organism>
<dbReference type="PROSITE" id="PS50112">
    <property type="entry name" value="PAS"/>
    <property type="match status" value="2"/>
</dbReference>
<keyword evidence="1" id="KW-0808">Transferase</keyword>
<dbReference type="Gene3D" id="3.30.450.20">
    <property type="entry name" value="PAS domain"/>
    <property type="match status" value="4"/>
</dbReference>
<feature type="coiled-coil region" evidence="4">
    <location>
        <begin position="48"/>
        <end position="75"/>
    </location>
</feature>
<feature type="domain" description="PAC" evidence="7">
    <location>
        <begin position="435"/>
        <end position="487"/>
    </location>
</feature>
<dbReference type="NCBIfam" id="TIGR00229">
    <property type="entry name" value="sensory_box"/>
    <property type="match status" value="4"/>
</dbReference>
<dbReference type="Pfam" id="PF13426">
    <property type="entry name" value="PAS_9"/>
    <property type="match status" value="1"/>
</dbReference>
<proteinExistence type="predicted"/>
<dbReference type="SUPFAM" id="SSF55785">
    <property type="entry name" value="PYP-like sensor domain (PAS domain)"/>
    <property type="match status" value="4"/>
</dbReference>
<dbReference type="InterPro" id="IPR005467">
    <property type="entry name" value="His_kinase_dom"/>
</dbReference>
<dbReference type="CDD" id="cd00130">
    <property type="entry name" value="PAS"/>
    <property type="match status" value="4"/>
</dbReference>
<dbReference type="Pfam" id="PF07730">
    <property type="entry name" value="HisKA_3"/>
    <property type="match status" value="1"/>
</dbReference>
<dbReference type="Gene3D" id="1.20.5.1930">
    <property type="match status" value="1"/>
</dbReference>
<dbReference type="InterPro" id="IPR029016">
    <property type="entry name" value="GAF-like_dom_sf"/>
</dbReference>
<feature type="domain" description="PAS" evidence="6">
    <location>
        <begin position="238"/>
        <end position="310"/>
    </location>
</feature>
<dbReference type="SMART" id="SM00091">
    <property type="entry name" value="PAS"/>
    <property type="match status" value="3"/>
</dbReference>
<keyword evidence="2" id="KW-0418">Kinase</keyword>
<dbReference type="PANTHER" id="PTHR24421:SF62">
    <property type="entry name" value="SENSORY TRANSDUCTION HISTIDINE KINASE"/>
    <property type="match status" value="1"/>
</dbReference>
<dbReference type="InterPro" id="IPR001610">
    <property type="entry name" value="PAC"/>
</dbReference>
<dbReference type="Proteomes" id="UP000652198">
    <property type="component" value="Unassembled WGS sequence"/>
</dbReference>
<reference evidence="8 9" key="1">
    <citation type="submission" date="2019-11" db="EMBL/GenBank/DDBJ databases">
        <title>Metabolism of dissolved organic matter in forest soils.</title>
        <authorList>
            <person name="Cyle K.T."/>
            <person name="Wilhelm R.C."/>
            <person name="Martinez C.E."/>
        </authorList>
    </citation>
    <scope>NUCLEOTIDE SEQUENCE [LARGE SCALE GENOMIC DNA]</scope>
    <source>
        <strain evidence="8 9">1N</strain>
    </source>
</reference>
<feature type="domain" description="PAC" evidence="7">
    <location>
        <begin position="565"/>
        <end position="617"/>
    </location>
</feature>
<keyword evidence="4" id="KW-0175">Coiled coil</keyword>
<evidence type="ECO:0000256" key="2">
    <source>
        <dbReference type="ARBA" id="ARBA00022777"/>
    </source>
</evidence>
<dbReference type="PANTHER" id="PTHR24421">
    <property type="entry name" value="NITRATE/NITRITE SENSOR PROTEIN NARX-RELATED"/>
    <property type="match status" value="1"/>
</dbReference>
<dbReference type="EMBL" id="WOEY01000065">
    <property type="protein sequence ID" value="NPT42767.1"/>
    <property type="molecule type" value="Genomic_DNA"/>
</dbReference>
<evidence type="ECO:0000256" key="1">
    <source>
        <dbReference type="ARBA" id="ARBA00022679"/>
    </source>
</evidence>
<dbReference type="InterPro" id="IPR013655">
    <property type="entry name" value="PAS_fold_3"/>
</dbReference>
<evidence type="ECO:0000259" key="6">
    <source>
        <dbReference type="PROSITE" id="PS50112"/>
    </source>
</evidence>
<dbReference type="Pfam" id="PF01590">
    <property type="entry name" value="GAF"/>
    <property type="match status" value="1"/>
</dbReference>